<evidence type="ECO:0000313" key="2">
    <source>
        <dbReference type="Proteomes" id="UP001144978"/>
    </source>
</evidence>
<comment type="caution">
    <text evidence="1">The sequence shown here is derived from an EMBL/GenBank/DDBJ whole genome shotgun (WGS) entry which is preliminary data.</text>
</comment>
<gene>
    <name evidence="1" type="ORF">NUW54_g12526</name>
</gene>
<organism evidence="1 2">
    <name type="scientific">Trametes sanguinea</name>
    <dbReference type="NCBI Taxonomy" id="158606"/>
    <lineage>
        <taxon>Eukaryota</taxon>
        <taxon>Fungi</taxon>
        <taxon>Dikarya</taxon>
        <taxon>Basidiomycota</taxon>
        <taxon>Agaricomycotina</taxon>
        <taxon>Agaricomycetes</taxon>
        <taxon>Polyporales</taxon>
        <taxon>Polyporaceae</taxon>
        <taxon>Trametes</taxon>
    </lineage>
</organism>
<dbReference type="EMBL" id="JANSHE010005368">
    <property type="protein sequence ID" value="KAJ2971347.1"/>
    <property type="molecule type" value="Genomic_DNA"/>
</dbReference>
<sequence length="72" mass="7905">MAKEDPLSKKVRSSLSKRLSEVPSLKGKLDTTELPIARGAFVGSLIERDPDGVQTVEELKAAGYTVFEWDGR</sequence>
<proteinExistence type="predicted"/>
<dbReference type="Proteomes" id="UP001144978">
    <property type="component" value="Unassembled WGS sequence"/>
</dbReference>
<accession>A0ACC1MWF2</accession>
<name>A0ACC1MWF2_9APHY</name>
<reference evidence="1" key="1">
    <citation type="submission" date="2022-08" db="EMBL/GenBank/DDBJ databases">
        <title>Genome Sequence of Pycnoporus sanguineus.</title>
        <authorList>
            <person name="Buettner E."/>
        </authorList>
    </citation>
    <scope>NUCLEOTIDE SEQUENCE</scope>
    <source>
        <strain evidence="1">CG-C14</strain>
    </source>
</reference>
<keyword evidence="2" id="KW-1185">Reference proteome</keyword>
<evidence type="ECO:0000313" key="1">
    <source>
        <dbReference type="EMBL" id="KAJ2971347.1"/>
    </source>
</evidence>
<protein>
    <submittedName>
        <fullName evidence="1">Uncharacterized protein</fullName>
    </submittedName>
</protein>